<sequence>MKFKFLGVFKRVFNWLQNRVLTTKKIPKNRPHFYSKNAWSYVSRGKPTAAQMIMWRLCR</sequence>
<evidence type="ECO:0000313" key="1">
    <source>
        <dbReference type="EMBL" id="DAD69130.1"/>
    </source>
</evidence>
<proteinExistence type="predicted"/>
<accession>A0A8S5LGR0</accession>
<protein>
    <submittedName>
        <fullName evidence="1">Uncharacterized protein</fullName>
    </submittedName>
</protein>
<reference evidence="1" key="1">
    <citation type="journal article" date="2021" name="Proc. Natl. Acad. Sci. U.S.A.">
        <title>A Catalog of Tens of Thousands of Viruses from Human Metagenomes Reveals Hidden Associations with Chronic Diseases.</title>
        <authorList>
            <person name="Tisza M.J."/>
            <person name="Buck C.B."/>
        </authorList>
    </citation>
    <scope>NUCLEOTIDE SEQUENCE</scope>
    <source>
        <strain evidence="1">CtRD66</strain>
    </source>
</reference>
<organism evidence="1">
    <name type="scientific">Myoviridae sp. ctRD66</name>
    <dbReference type="NCBI Taxonomy" id="2823544"/>
    <lineage>
        <taxon>Viruses</taxon>
        <taxon>Duplodnaviria</taxon>
        <taxon>Heunggongvirae</taxon>
        <taxon>Uroviricota</taxon>
        <taxon>Caudoviricetes</taxon>
    </lineage>
</organism>
<name>A0A8S5LGR0_9CAUD</name>
<dbReference type="EMBL" id="BK014715">
    <property type="protein sequence ID" value="DAD69130.1"/>
    <property type="molecule type" value="Genomic_DNA"/>
</dbReference>